<dbReference type="Proteomes" id="UP000791440">
    <property type="component" value="Unassembled WGS sequence"/>
</dbReference>
<sequence length="60" mass="6307">MAETLRTGGFTGRRCANLPDALNQRCNASGTLSMGGIAPKTGLSGIFHLRTNARQPFSQG</sequence>
<protein>
    <submittedName>
        <fullName evidence="1">Uncharacterized protein</fullName>
    </submittedName>
</protein>
<proteinExistence type="predicted"/>
<dbReference type="AlphaFoldDB" id="A0A921ZQX3"/>
<gene>
    <name evidence="1" type="ORF">O3G_MSEX013155</name>
</gene>
<reference evidence="1" key="2">
    <citation type="submission" date="2020-12" db="EMBL/GenBank/DDBJ databases">
        <authorList>
            <person name="Kanost M."/>
        </authorList>
    </citation>
    <scope>NUCLEOTIDE SEQUENCE</scope>
</reference>
<reference evidence="1" key="1">
    <citation type="journal article" date="2016" name="Insect Biochem. Mol. Biol.">
        <title>Multifaceted biological insights from a draft genome sequence of the tobacco hornworm moth, Manduca sexta.</title>
        <authorList>
            <person name="Kanost M.R."/>
            <person name="Arrese E.L."/>
            <person name="Cao X."/>
            <person name="Chen Y.R."/>
            <person name="Chellapilla S."/>
            <person name="Goldsmith M.R."/>
            <person name="Grosse-Wilde E."/>
            <person name="Heckel D.G."/>
            <person name="Herndon N."/>
            <person name="Jiang H."/>
            <person name="Papanicolaou A."/>
            <person name="Qu J."/>
            <person name="Soulages J.L."/>
            <person name="Vogel H."/>
            <person name="Walters J."/>
            <person name="Waterhouse R.M."/>
            <person name="Ahn S.J."/>
            <person name="Almeida F.C."/>
            <person name="An C."/>
            <person name="Aqrawi P."/>
            <person name="Bretschneider A."/>
            <person name="Bryant W.B."/>
            <person name="Bucks S."/>
            <person name="Chao H."/>
            <person name="Chevignon G."/>
            <person name="Christen J.M."/>
            <person name="Clarke D.F."/>
            <person name="Dittmer N.T."/>
            <person name="Ferguson L.C.F."/>
            <person name="Garavelou S."/>
            <person name="Gordon K.H.J."/>
            <person name="Gunaratna R.T."/>
            <person name="Han Y."/>
            <person name="Hauser F."/>
            <person name="He Y."/>
            <person name="Heidel-Fischer H."/>
            <person name="Hirsh A."/>
            <person name="Hu Y."/>
            <person name="Jiang H."/>
            <person name="Kalra D."/>
            <person name="Klinner C."/>
            <person name="Konig C."/>
            <person name="Kovar C."/>
            <person name="Kroll A.R."/>
            <person name="Kuwar S.S."/>
            <person name="Lee S.L."/>
            <person name="Lehman R."/>
            <person name="Li K."/>
            <person name="Li Z."/>
            <person name="Liang H."/>
            <person name="Lovelace S."/>
            <person name="Lu Z."/>
            <person name="Mansfield J.H."/>
            <person name="McCulloch K.J."/>
            <person name="Mathew T."/>
            <person name="Morton B."/>
            <person name="Muzny D.M."/>
            <person name="Neunemann D."/>
            <person name="Ongeri F."/>
            <person name="Pauchet Y."/>
            <person name="Pu L.L."/>
            <person name="Pyrousis I."/>
            <person name="Rao X.J."/>
            <person name="Redding A."/>
            <person name="Roesel C."/>
            <person name="Sanchez-Gracia A."/>
            <person name="Schaack S."/>
            <person name="Shukla A."/>
            <person name="Tetreau G."/>
            <person name="Wang Y."/>
            <person name="Xiong G.H."/>
            <person name="Traut W."/>
            <person name="Walsh T.K."/>
            <person name="Worley K.C."/>
            <person name="Wu D."/>
            <person name="Wu W."/>
            <person name="Wu Y.Q."/>
            <person name="Zhang X."/>
            <person name="Zou Z."/>
            <person name="Zucker H."/>
            <person name="Briscoe A.D."/>
            <person name="Burmester T."/>
            <person name="Clem R.J."/>
            <person name="Feyereisen R."/>
            <person name="Grimmelikhuijzen C.J.P."/>
            <person name="Hamodrakas S.J."/>
            <person name="Hansson B.S."/>
            <person name="Huguet E."/>
            <person name="Jermiin L.S."/>
            <person name="Lan Q."/>
            <person name="Lehman H.K."/>
            <person name="Lorenzen M."/>
            <person name="Merzendorfer H."/>
            <person name="Michalopoulos I."/>
            <person name="Morton D.B."/>
            <person name="Muthukrishnan S."/>
            <person name="Oakeshott J.G."/>
            <person name="Palmer W."/>
            <person name="Park Y."/>
            <person name="Passarelli A.L."/>
            <person name="Rozas J."/>
            <person name="Schwartz L.M."/>
            <person name="Smith W."/>
            <person name="Southgate A."/>
            <person name="Vilcinskas A."/>
            <person name="Vogt R."/>
            <person name="Wang P."/>
            <person name="Werren J."/>
            <person name="Yu X.Q."/>
            <person name="Zhou J.J."/>
            <person name="Brown S.J."/>
            <person name="Scherer S.E."/>
            <person name="Richards S."/>
            <person name="Blissard G.W."/>
        </authorList>
    </citation>
    <scope>NUCLEOTIDE SEQUENCE</scope>
</reference>
<comment type="caution">
    <text evidence="1">The sequence shown here is derived from an EMBL/GenBank/DDBJ whole genome shotgun (WGS) entry which is preliminary data.</text>
</comment>
<evidence type="ECO:0000313" key="2">
    <source>
        <dbReference type="Proteomes" id="UP000791440"/>
    </source>
</evidence>
<dbReference type="EMBL" id="JH668827">
    <property type="protein sequence ID" value="KAG6462269.1"/>
    <property type="molecule type" value="Genomic_DNA"/>
</dbReference>
<organism evidence="1 2">
    <name type="scientific">Manduca sexta</name>
    <name type="common">Tobacco hawkmoth</name>
    <name type="synonym">Tobacco hornworm</name>
    <dbReference type="NCBI Taxonomy" id="7130"/>
    <lineage>
        <taxon>Eukaryota</taxon>
        <taxon>Metazoa</taxon>
        <taxon>Ecdysozoa</taxon>
        <taxon>Arthropoda</taxon>
        <taxon>Hexapoda</taxon>
        <taxon>Insecta</taxon>
        <taxon>Pterygota</taxon>
        <taxon>Neoptera</taxon>
        <taxon>Endopterygota</taxon>
        <taxon>Lepidoptera</taxon>
        <taxon>Glossata</taxon>
        <taxon>Ditrysia</taxon>
        <taxon>Bombycoidea</taxon>
        <taxon>Sphingidae</taxon>
        <taxon>Sphinginae</taxon>
        <taxon>Sphingini</taxon>
        <taxon>Manduca</taxon>
    </lineage>
</organism>
<evidence type="ECO:0000313" key="1">
    <source>
        <dbReference type="EMBL" id="KAG6462269.1"/>
    </source>
</evidence>
<accession>A0A921ZQX3</accession>
<name>A0A921ZQX3_MANSE</name>
<keyword evidence="2" id="KW-1185">Reference proteome</keyword>